<name>A0A6N8FQK8_9BACI</name>
<keyword evidence="1" id="KW-0812">Transmembrane</keyword>
<dbReference type="Proteomes" id="UP000469125">
    <property type="component" value="Unassembled WGS sequence"/>
</dbReference>
<proteinExistence type="predicted"/>
<comment type="caution">
    <text evidence="2">The sequence shown here is derived from an EMBL/GenBank/DDBJ whole genome shotgun (WGS) entry which is preliminary data.</text>
</comment>
<gene>
    <name evidence="2" type="ORF">GMD78_19970</name>
</gene>
<evidence type="ECO:0000256" key="1">
    <source>
        <dbReference type="SAM" id="Phobius"/>
    </source>
</evidence>
<keyword evidence="3" id="KW-1185">Reference proteome</keyword>
<dbReference type="EMBL" id="WOCA01000025">
    <property type="protein sequence ID" value="MUK90637.1"/>
    <property type="molecule type" value="Genomic_DNA"/>
</dbReference>
<protein>
    <submittedName>
        <fullName evidence="2">Uncharacterized protein</fullName>
    </submittedName>
</protein>
<keyword evidence="1" id="KW-1133">Transmembrane helix</keyword>
<dbReference type="RefSeq" id="WP_155671618.1">
    <property type="nucleotide sequence ID" value="NZ_WOCA01000025.1"/>
</dbReference>
<sequence length="76" mass="8933">MTRKSYVFHLIIGFIIGLFILPAVLDWFGIPFSFYDVLTLILGEPNTVNRIIVMILFVIFLFFSVRSFYKELKKLP</sequence>
<keyword evidence="1" id="KW-0472">Membrane</keyword>
<feature type="transmembrane region" description="Helical" evidence="1">
    <location>
        <begin position="50"/>
        <end position="69"/>
    </location>
</feature>
<dbReference type="AlphaFoldDB" id="A0A6N8FQK8"/>
<organism evidence="2 3">
    <name type="scientific">Ornithinibacillus caprae</name>
    <dbReference type="NCBI Taxonomy" id="2678566"/>
    <lineage>
        <taxon>Bacteria</taxon>
        <taxon>Bacillati</taxon>
        <taxon>Bacillota</taxon>
        <taxon>Bacilli</taxon>
        <taxon>Bacillales</taxon>
        <taxon>Bacillaceae</taxon>
        <taxon>Ornithinibacillus</taxon>
    </lineage>
</organism>
<feature type="transmembrane region" description="Helical" evidence="1">
    <location>
        <begin position="7"/>
        <end position="30"/>
    </location>
</feature>
<evidence type="ECO:0000313" key="3">
    <source>
        <dbReference type="Proteomes" id="UP000469125"/>
    </source>
</evidence>
<evidence type="ECO:0000313" key="2">
    <source>
        <dbReference type="EMBL" id="MUK90637.1"/>
    </source>
</evidence>
<reference evidence="2 3" key="1">
    <citation type="submission" date="2019-11" db="EMBL/GenBank/DDBJ databases">
        <authorList>
            <person name="Li X."/>
        </authorList>
    </citation>
    <scope>NUCLEOTIDE SEQUENCE [LARGE SCALE GENOMIC DNA]</scope>
    <source>
        <strain evidence="2 3">L9</strain>
    </source>
</reference>
<accession>A0A6N8FQK8</accession>